<dbReference type="GO" id="GO:0016787">
    <property type="term" value="F:hydrolase activity"/>
    <property type="evidence" value="ECO:0007669"/>
    <property type="project" value="UniProtKB-KW"/>
</dbReference>
<dbReference type="SUPFAM" id="SSF56784">
    <property type="entry name" value="HAD-like"/>
    <property type="match status" value="1"/>
</dbReference>
<dbReference type="RefSeq" id="WP_130857294.1">
    <property type="nucleotide sequence ID" value="NZ_JBHLWO010000002.1"/>
</dbReference>
<dbReference type="InterPro" id="IPR023214">
    <property type="entry name" value="HAD_sf"/>
</dbReference>
<evidence type="ECO:0000313" key="1">
    <source>
        <dbReference type="EMBL" id="MFC0318743.1"/>
    </source>
</evidence>
<dbReference type="InterPro" id="IPR046348">
    <property type="entry name" value="SIS_dom_sf"/>
</dbReference>
<dbReference type="InterPro" id="IPR036412">
    <property type="entry name" value="HAD-like_sf"/>
</dbReference>
<dbReference type="SUPFAM" id="SSF53697">
    <property type="entry name" value="SIS domain"/>
    <property type="match status" value="1"/>
</dbReference>
<comment type="caution">
    <text evidence="1">The sequence shown here is derived from an EMBL/GenBank/DDBJ whole genome shotgun (WGS) entry which is preliminary data.</text>
</comment>
<dbReference type="Proteomes" id="UP001589774">
    <property type="component" value="Unassembled WGS sequence"/>
</dbReference>
<accession>A0ABV6HIL2</accession>
<organism evidence="1 2">
    <name type="scientific">Olivibacter oleidegradans</name>
    <dbReference type="NCBI Taxonomy" id="760123"/>
    <lineage>
        <taxon>Bacteria</taxon>
        <taxon>Pseudomonadati</taxon>
        <taxon>Bacteroidota</taxon>
        <taxon>Sphingobacteriia</taxon>
        <taxon>Sphingobacteriales</taxon>
        <taxon>Sphingobacteriaceae</taxon>
        <taxon>Olivibacter</taxon>
    </lineage>
</organism>
<reference evidence="1 2" key="1">
    <citation type="submission" date="2024-09" db="EMBL/GenBank/DDBJ databases">
        <authorList>
            <person name="Sun Q."/>
            <person name="Mori K."/>
        </authorList>
    </citation>
    <scope>NUCLEOTIDE SEQUENCE [LARGE SCALE GENOMIC DNA]</scope>
    <source>
        <strain evidence="1 2">CCM 7765</strain>
    </source>
</reference>
<dbReference type="Gene3D" id="3.40.50.1000">
    <property type="entry name" value="HAD superfamily/HAD-like"/>
    <property type="match status" value="1"/>
</dbReference>
<gene>
    <name evidence="1" type="ORF">ACFFI0_10500</name>
</gene>
<name>A0ABV6HIL2_9SPHI</name>
<dbReference type="EMBL" id="JBHLWO010000002">
    <property type="protein sequence ID" value="MFC0318743.1"/>
    <property type="molecule type" value="Genomic_DNA"/>
</dbReference>
<keyword evidence="2" id="KW-1185">Reference proteome</keyword>
<dbReference type="Pfam" id="PF08282">
    <property type="entry name" value="Hydrolase_3"/>
    <property type="match status" value="1"/>
</dbReference>
<keyword evidence="1" id="KW-0378">Hydrolase</keyword>
<evidence type="ECO:0000313" key="2">
    <source>
        <dbReference type="Proteomes" id="UP001589774"/>
    </source>
</evidence>
<sequence length="636" mass="71818">MGKPFTKEIEKINETLEWSFKQDVDLLKRDLSNVNKCPLFVVGSGGSLSACYYAALLYQHDGVMSKPITPLELYYSRNALRNSNVLFISASGRNNDILFGYKTAIEYEPNSVFSLCMKKNTPLARLSAENSIGKHYDFQLSTGKDGFLATNSLVAFFGILYKAFHIEQNLDEITIDSDDPFYGELDSFIDKVTPDFTFTILYAGWGQPVAVDLESKLAEAALSDVLLSDVRNFGHGRHHWFDKRKAKSAIIALVTPEEKKITDKTLALLPQDIPVLRINSKHSDGFASIDMLIKSFHFIKRIGQIQGIDPGRPGVPDFGSKLYHLKYSSFYKKIGDISWNEKIAITRKANLPAYDLLTQKEKKYWHKAYHEFKVKLKSTIYGSIIFDYDGTICSAENRFHGIEKETSRQLINILENGIVIGIATGRGKSVRTDLQKCIPKEYWCQVIIGYYNGSDIGLLDDESIPDKTKKISSTLQVIFDLLKEYNFLYEIIPEIKPNQLTIEIGDKRDWPKVRSTIIQLIMQQNIPNVQILESSHSMDIIDQSVTSKLNVVEYCILAAKKKNKTGNCLCIGDKGSWPGNDYRLLSSSFSLSVDEVSSIDSTCWNLALPGLKNLKAALYYLSSLDFNNEGFKIDIK</sequence>
<protein>
    <submittedName>
        <fullName evidence="1">HAD hydrolase family protein</fullName>
    </submittedName>
</protein>
<proteinExistence type="predicted"/>
<dbReference type="Gene3D" id="3.30.1240.10">
    <property type="match status" value="1"/>
</dbReference>
<dbReference type="Gene3D" id="3.40.50.10490">
    <property type="entry name" value="Glucose-6-phosphate isomerase like protein, domain 1"/>
    <property type="match status" value="1"/>
</dbReference>